<sequence>MAEDITPNSNNNNKINNFLIVLVILLAVFCGVLLWQYFDLRSQNSNKGSEIEVLNDERTELQSELEEMLEDFEDMETDNDSMRAELTNRRNEIEDLLAKVKDKDFAIYKLRKETKTLRTIMRGYVVTIDSLNTLNVGLRQENSAVKERLTSEKRTNQSLQEKNEGLSSKVALASRLQARNISAYGVRVKRDMTGKDTDRANRTDKIRVCFDIDENKITPAGKKSLYIRIIAPDGQILSEGLGDDYRFEFEGQKGVFSDKLTIDYNNSASNACLDFSRASEEVEFLAGEYFITIYAEDYEIGTAELELK</sequence>
<dbReference type="AlphaFoldDB" id="A0A6N9NIL9"/>
<feature type="transmembrane region" description="Helical" evidence="2">
    <location>
        <begin position="18"/>
        <end position="38"/>
    </location>
</feature>
<evidence type="ECO:0000256" key="1">
    <source>
        <dbReference type="SAM" id="Coils"/>
    </source>
</evidence>
<dbReference type="RefSeq" id="WP_160630772.1">
    <property type="nucleotide sequence ID" value="NZ_WWNE01000002.1"/>
</dbReference>
<organism evidence="3 4">
    <name type="scientific">Acidiluteibacter ferrifornacis</name>
    <dbReference type="NCBI Taxonomy" id="2692424"/>
    <lineage>
        <taxon>Bacteria</taxon>
        <taxon>Pseudomonadati</taxon>
        <taxon>Bacteroidota</taxon>
        <taxon>Flavobacteriia</taxon>
        <taxon>Flavobacteriales</taxon>
        <taxon>Cryomorphaceae</taxon>
        <taxon>Acidiluteibacter</taxon>
    </lineage>
</organism>
<evidence type="ECO:0000313" key="3">
    <source>
        <dbReference type="EMBL" id="NBG64515.1"/>
    </source>
</evidence>
<name>A0A6N9NIL9_9FLAO</name>
<protein>
    <recommendedName>
        <fullName evidence="5">Chromosome segregation protein SMC</fullName>
    </recommendedName>
</protein>
<evidence type="ECO:0000256" key="2">
    <source>
        <dbReference type="SAM" id="Phobius"/>
    </source>
</evidence>
<feature type="coiled-coil region" evidence="1">
    <location>
        <begin position="44"/>
        <end position="103"/>
    </location>
</feature>
<dbReference type="EMBL" id="WWNE01000002">
    <property type="protein sequence ID" value="NBG64515.1"/>
    <property type="molecule type" value="Genomic_DNA"/>
</dbReference>
<evidence type="ECO:0000313" key="4">
    <source>
        <dbReference type="Proteomes" id="UP000470771"/>
    </source>
</evidence>
<keyword evidence="1" id="KW-0175">Coiled coil</keyword>
<evidence type="ECO:0008006" key="5">
    <source>
        <dbReference type="Google" id="ProtNLM"/>
    </source>
</evidence>
<keyword evidence="4" id="KW-1185">Reference proteome</keyword>
<proteinExistence type="predicted"/>
<dbReference type="Proteomes" id="UP000470771">
    <property type="component" value="Unassembled WGS sequence"/>
</dbReference>
<comment type="caution">
    <text evidence="3">The sequence shown here is derived from an EMBL/GenBank/DDBJ whole genome shotgun (WGS) entry which is preliminary data.</text>
</comment>
<gene>
    <name evidence="3" type="ORF">GQN54_00205</name>
</gene>
<keyword evidence="2" id="KW-1133">Transmembrane helix</keyword>
<keyword evidence="2" id="KW-0812">Transmembrane</keyword>
<accession>A0A6N9NIL9</accession>
<dbReference type="Gene3D" id="1.10.287.1490">
    <property type="match status" value="1"/>
</dbReference>
<keyword evidence="2" id="KW-0472">Membrane</keyword>
<reference evidence="3 4" key="1">
    <citation type="submission" date="2019-12" db="EMBL/GenBank/DDBJ databases">
        <authorList>
            <person name="Zhao J."/>
        </authorList>
    </citation>
    <scope>NUCLEOTIDE SEQUENCE [LARGE SCALE GENOMIC DNA]</scope>
    <source>
        <strain evidence="3 4">S-15</strain>
    </source>
</reference>
<feature type="coiled-coil region" evidence="1">
    <location>
        <begin position="142"/>
        <end position="169"/>
    </location>
</feature>